<dbReference type="Proteomes" id="UP001232445">
    <property type="component" value="Unassembled WGS sequence"/>
</dbReference>
<dbReference type="PROSITE" id="PS00061">
    <property type="entry name" value="ADH_SHORT"/>
    <property type="match status" value="1"/>
</dbReference>
<reference evidence="3 4" key="1">
    <citation type="submission" date="2023-07" db="EMBL/GenBank/DDBJ databases">
        <title>Genomic Encyclopedia of Type Strains, Phase IV (KMG-IV): sequencing the most valuable type-strain genomes for metagenomic binning, comparative biology and taxonomic classification.</title>
        <authorList>
            <person name="Goeker M."/>
        </authorList>
    </citation>
    <scope>NUCLEOTIDE SEQUENCE [LARGE SCALE GENOMIC DNA]</scope>
    <source>
        <strain evidence="3 4">DSM 17740</strain>
    </source>
</reference>
<keyword evidence="2" id="KW-0560">Oxidoreductase</keyword>
<dbReference type="Pfam" id="PF13561">
    <property type="entry name" value="adh_short_C2"/>
    <property type="match status" value="1"/>
</dbReference>
<organism evidence="3 4">
    <name type="scientific">Caldalkalibacillus uzonensis</name>
    <dbReference type="NCBI Taxonomy" id="353224"/>
    <lineage>
        <taxon>Bacteria</taxon>
        <taxon>Bacillati</taxon>
        <taxon>Bacillota</taxon>
        <taxon>Bacilli</taxon>
        <taxon>Bacillales</taxon>
        <taxon>Bacillaceae</taxon>
        <taxon>Caldalkalibacillus</taxon>
    </lineage>
</organism>
<dbReference type="EMBL" id="JAUSUQ010000002">
    <property type="protein sequence ID" value="MDQ0337890.1"/>
    <property type="molecule type" value="Genomic_DNA"/>
</dbReference>
<dbReference type="Gene3D" id="3.40.50.720">
    <property type="entry name" value="NAD(P)-binding Rossmann-like Domain"/>
    <property type="match status" value="1"/>
</dbReference>
<dbReference type="NCBIfam" id="NF005559">
    <property type="entry name" value="PRK07231.1"/>
    <property type="match status" value="1"/>
</dbReference>
<comment type="caution">
    <text evidence="3">The sequence shown here is derived from an EMBL/GenBank/DDBJ whole genome shotgun (WGS) entry which is preliminary data.</text>
</comment>
<evidence type="ECO:0000256" key="1">
    <source>
        <dbReference type="ARBA" id="ARBA00006484"/>
    </source>
</evidence>
<dbReference type="PANTHER" id="PTHR24321:SF8">
    <property type="entry name" value="ESTRADIOL 17-BETA-DEHYDROGENASE 8-RELATED"/>
    <property type="match status" value="1"/>
</dbReference>
<sequence>MGRFHDQVVIVTGGGQGIGRALCCRFAEEEAKVVIADIDREAGFETLDAIQKSGKEAHFIRTDVADEDDVERLVKEAMEQYGKVDILINNAGIGHFESLFDIDVKHFDRVIAVNLRGTFLCSKYVAQVMKEQGRGVIINIASTRALMSEADSESYAASKGGILALTHAMAVSLGPVGIRVNAISPGWIETGQWKKAGERYTPEHSEQDKLQHPVGRVGEPEDIVSAAFYLASDDAGFMTGQNLVIDGGMTVKMIYEE</sequence>
<dbReference type="SUPFAM" id="SSF51735">
    <property type="entry name" value="NAD(P)-binding Rossmann-fold domains"/>
    <property type="match status" value="1"/>
</dbReference>
<proteinExistence type="inferred from homology"/>
<keyword evidence="4" id="KW-1185">Reference proteome</keyword>
<comment type="similarity">
    <text evidence="1">Belongs to the short-chain dehydrogenases/reductases (SDR) family.</text>
</comment>
<name>A0ABU0CQW1_9BACI</name>
<evidence type="ECO:0000256" key="2">
    <source>
        <dbReference type="ARBA" id="ARBA00023002"/>
    </source>
</evidence>
<gene>
    <name evidence="3" type="ORF">J2S00_000673</name>
</gene>
<dbReference type="InterPro" id="IPR002347">
    <property type="entry name" value="SDR_fam"/>
</dbReference>
<dbReference type="PRINTS" id="PR00080">
    <property type="entry name" value="SDRFAMILY"/>
</dbReference>
<dbReference type="InterPro" id="IPR036291">
    <property type="entry name" value="NAD(P)-bd_dom_sf"/>
</dbReference>
<evidence type="ECO:0000313" key="3">
    <source>
        <dbReference type="EMBL" id="MDQ0337890.1"/>
    </source>
</evidence>
<accession>A0ABU0CQW1</accession>
<protein>
    <submittedName>
        <fullName evidence="3">NAD(P)-dependent dehydrogenase (Short-subunit alcohol dehydrogenase family)</fullName>
    </submittedName>
</protein>
<dbReference type="RefSeq" id="WP_307335370.1">
    <property type="nucleotide sequence ID" value="NZ_JAUSUQ010000002.1"/>
</dbReference>
<dbReference type="PRINTS" id="PR00081">
    <property type="entry name" value="GDHRDH"/>
</dbReference>
<dbReference type="InterPro" id="IPR020904">
    <property type="entry name" value="Sc_DH/Rdtase_CS"/>
</dbReference>
<dbReference type="PANTHER" id="PTHR24321">
    <property type="entry name" value="DEHYDROGENASES, SHORT CHAIN"/>
    <property type="match status" value="1"/>
</dbReference>
<evidence type="ECO:0000313" key="4">
    <source>
        <dbReference type="Proteomes" id="UP001232445"/>
    </source>
</evidence>